<feature type="region of interest" description="Disordered" evidence="1">
    <location>
        <begin position="36"/>
        <end position="75"/>
    </location>
</feature>
<evidence type="ECO:0000256" key="1">
    <source>
        <dbReference type="SAM" id="MobiDB-lite"/>
    </source>
</evidence>
<accession>A0A0R0KG86</accession>
<dbReference type="InParanoid" id="A0A0R0KG86"/>
<keyword evidence="4" id="KW-1185">Reference proteome</keyword>
<sequence length="75" mass="8272">MDENDISARFEALKAKSSSSSSSSVYLTIVTSSNSNAQFNEEESEDDEEAQVEKLQWAKDVARLDPSPPSDDEDI</sequence>
<reference evidence="3" key="2">
    <citation type="submission" date="2018-02" db="UniProtKB">
        <authorList>
            <consortium name="EnsemblPlants"/>
        </authorList>
    </citation>
    <scope>IDENTIFICATION</scope>
    <source>
        <strain evidence="3">Williams 82</strain>
    </source>
</reference>
<organism evidence="2">
    <name type="scientific">Glycine max</name>
    <name type="common">Soybean</name>
    <name type="synonym">Glycine hispida</name>
    <dbReference type="NCBI Taxonomy" id="3847"/>
    <lineage>
        <taxon>Eukaryota</taxon>
        <taxon>Viridiplantae</taxon>
        <taxon>Streptophyta</taxon>
        <taxon>Embryophyta</taxon>
        <taxon>Tracheophyta</taxon>
        <taxon>Spermatophyta</taxon>
        <taxon>Magnoliopsida</taxon>
        <taxon>eudicotyledons</taxon>
        <taxon>Gunneridae</taxon>
        <taxon>Pentapetalae</taxon>
        <taxon>rosids</taxon>
        <taxon>fabids</taxon>
        <taxon>Fabales</taxon>
        <taxon>Fabaceae</taxon>
        <taxon>Papilionoideae</taxon>
        <taxon>50 kb inversion clade</taxon>
        <taxon>NPAAA clade</taxon>
        <taxon>indigoferoid/millettioid clade</taxon>
        <taxon>Phaseoleae</taxon>
        <taxon>Glycine</taxon>
        <taxon>Glycine subgen. Soja</taxon>
    </lineage>
</organism>
<dbReference type="AlphaFoldDB" id="A0A0R0KG86"/>
<evidence type="ECO:0000313" key="3">
    <source>
        <dbReference type="EnsemblPlants" id="KRH66070"/>
    </source>
</evidence>
<dbReference type="EnsemblPlants" id="KRH66070">
    <property type="protein sequence ID" value="KRH66070"/>
    <property type="gene ID" value="GLYMA_03G080900"/>
</dbReference>
<evidence type="ECO:0000313" key="2">
    <source>
        <dbReference type="EMBL" id="KRH66070.1"/>
    </source>
</evidence>
<dbReference type="Proteomes" id="UP000008827">
    <property type="component" value="Chromosome 3"/>
</dbReference>
<evidence type="ECO:0000313" key="4">
    <source>
        <dbReference type="Proteomes" id="UP000008827"/>
    </source>
</evidence>
<protein>
    <submittedName>
        <fullName evidence="2 3">Uncharacterized protein</fullName>
    </submittedName>
</protein>
<dbReference type="STRING" id="3847.A0A0R0KG86"/>
<proteinExistence type="predicted"/>
<gene>
    <name evidence="2" type="ORF">GLYMA_03G080900</name>
</gene>
<dbReference type="EMBL" id="CM000836">
    <property type="protein sequence ID" value="KRH66070.1"/>
    <property type="molecule type" value="Genomic_DNA"/>
</dbReference>
<dbReference type="Gramene" id="KRH66070">
    <property type="protein sequence ID" value="KRH66070"/>
    <property type="gene ID" value="GLYMA_03G080900"/>
</dbReference>
<name>A0A0R0KG86_SOYBN</name>
<reference evidence="2" key="3">
    <citation type="submission" date="2018-07" db="EMBL/GenBank/DDBJ databases">
        <title>WGS assembly of Glycine max.</title>
        <authorList>
            <person name="Schmutz J."/>
            <person name="Cannon S."/>
            <person name="Schlueter J."/>
            <person name="Ma J."/>
            <person name="Mitros T."/>
            <person name="Nelson W."/>
            <person name="Hyten D."/>
            <person name="Song Q."/>
            <person name="Thelen J."/>
            <person name="Cheng J."/>
            <person name="Xu D."/>
            <person name="Hellsten U."/>
            <person name="May G."/>
            <person name="Yu Y."/>
            <person name="Sakurai T."/>
            <person name="Umezawa T."/>
            <person name="Bhattacharyya M."/>
            <person name="Sandhu D."/>
            <person name="Valliyodan B."/>
            <person name="Lindquist E."/>
            <person name="Peto M."/>
            <person name="Grant D."/>
            <person name="Shu S."/>
            <person name="Goodstein D."/>
            <person name="Barry K."/>
            <person name="Futrell-Griggs M."/>
            <person name="Abernathy B."/>
            <person name="Du J."/>
            <person name="Tian Z."/>
            <person name="Zhu L."/>
            <person name="Gill N."/>
            <person name="Joshi T."/>
            <person name="Libault M."/>
            <person name="Sethuraman A."/>
            <person name="Zhang X."/>
            <person name="Shinozaki K."/>
            <person name="Nguyen H."/>
            <person name="Wing R."/>
            <person name="Cregan P."/>
            <person name="Specht J."/>
            <person name="Grimwood J."/>
            <person name="Rokhsar D."/>
            <person name="Stacey G."/>
            <person name="Shoemaker R."/>
            <person name="Jackson S."/>
        </authorList>
    </citation>
    <scope>NUCLEOTIDE SEQUENCE</scope>
    <source>
        <tissue evidence="2">Callus</tissue>
    </source>
</reference>
<feature type="compositionally biased region" description="Acidic residues" evidence="1">
    <location>
        <begin position="40"/>
        <end position="50"/>
    </location>
</feature>
<reference evidence="2 3" key="1">
    <citation type="journal article" date="2010" name="Nature">
        <title>Genome sequence of the palaeopolyploid soybean.</title>
        <authorList>
            <person name="Schmutz J."/>
            <person name="Cannon S.B."/>
            <person name="Schlueter J."/>
            <person name="Ma J."/>
            <person name="Mitros T."/>
            <person name="Nelson W."/>
            <person name="Hyten D.L."/>
            <person name="Song Q."/>
            <person name="Thelen J.J."/>
            <person name="Cheng J."/>
            <person name="Xu D."/>
            <person name="Hellsten U."/>
            <person name="May G.D."/>
            <person name="Yu Y."/>
            <person name="Sakurai T."/>
            <person name="Umezawa T."/>
            <person name="Bhattacharyya M.K."/>
            <person name="Sandhu D."/>
            <person name="Valliyodan B."/>
            <person name="Lindquist E."/>
            <person name="Peto M."/>
            <person name="Grant D."/>
            <person name="Shu S."/>
            <person name="Goodstein D."/>
            <person name="Barry K."/>
            <person name="Futrell-Griggs M."/>
            <person name="Abernathy B."/>
            <person name="Du J."/>
            <person name="Tian Z."/>
            <person name="Zhu L."/>
            <person name="Gill N."/>
            <person name="Joshi T."/>
            <person name="Libault M."/>
            <person name="Sethuraman A."/>
            <person name="Zhang X.-C."/>
            <person name="Shinozaki K."/>
            <person name="Nguyen H.T."/>
            <person name="Wing R.A."/>
            <person name="Cregan P."/>
            <person name="Specht J."/>
            <person name="Grimwood J."/>
            <person name="Rokhsar D."/>
            <person name="Stacey G."/>
            <person name="Shoemaker R.C."/>
            <person name="Jackson S.A."/>
        </authorList>
    </citation>
    <scope>NUCLEOTIDE SEQUENCE</scope>
    <source>
        <strain evidence="3">cv. Williams 82</strain>
        <tissue evidence="2">Callus</tissue>
    </source>
</reference>